<keyword evidence="2" id="KW-1185">Reference proteome</keyword>
<dbReference type="Gene3D" id="1.25.40.10">
    <property type="entry name" value="Tetratricopeptide repeat domain"/>
    <property type="match status" value="1"/>
</dbReference>
<dbReference type="EMBL" id="JAWMAJ010000049">
    <property type="protein sequence ID" value="MDV7217628.1"/>
    <property type="molecule type" value="Genomic_DNA"/>
</dbReference>
<dbReference type="InterPro" id="IPR011990">
    <property type="entry name" value="TPR-like_helical_dom_sf"/>
</dbReference>
<evidence type="ECO:0000313" key="1">
    <source>
        <dbReference type="EMBL" id="MDV7217628.1"/>
    </source>
</evidence>
<dbReference type="Pfam" id="PF13424">
    <property type="entry name" value="TPR_12"/>
    <property type="match status" value="1"/>
</dbReference>
<proteinExistence type="predicted"/>
<comment type="caution">
    <text evidence="1">The sequence shown here is derived from an EMBL/GenBank/DDBJ whole genome shotgun (WGS) entry which is preliminary data.</text>
</comment>
<dbReference type="SUPFAM" id="SSF48452">
    <property type="entry name" value="TPR-like"/>
    <property type="match status" value="1"/>
</dbReference>
<dbReference type="PANTHER" id="PTHR10098:SF106">
    <property type="entry name" value="TETRATRICOPEPTIDE REPEAT PROTEIN 28-LIKE PROTEIN"/>
    <property type="match status" value="1"/>
</dbReference>
<sequence>MAEVVGLREEGEAGRERVLGFYCRWADAADDRLRWLPGRRVPERFEDRAQALAWFDGERAGLVAAVQWAREKRFADTAVRLSQCLAVYLGWRRFFDDKITVAGIAREAAHRTGDRHREAIAWDHLGGALQEAGRAWEAIDALTCARDLYQEAGDHGREAGAWSNLGLALGRAGWTGDAIDAHLRARDLFQAVGDRHSEAMAWNGLGLALREEGRGGEAIEAHSKSLAIYQEFEDWYRAGTALQNLAAAHEHADRPAKARAHYLQAAAAYTRANAPTEAAGAQSAADSLT</sequence>
<name>A0ABU4FC85_9ACTN</name>
<dbReference type="Proteomes" id="UP001187346">
    <property type="component" value="Unassembled WGS sequence"/>
</dbReference>
<gene>
    <name evidence="1" type="ORF">R5A26_16875</name>
</gene>
<accession>A0ABU4FC85</accession>
<protein>
    <submittedName>
        <fullName evidence="1">Tetratricopeptide repeat protein</fullName>
    </submittedName>
</protein>
<dbReference type="InterPro" id="IPR019734">
    <property type="entry name" value="TPR_rpt"/>
</dbReference>
<dbReference type="RefSeq" id="WP_317771881.1">
    <property type="nucleotide sequence ID" value="NZ_JAWMAJ010000049.1"/>
</dbReference>
<dbReference type="SMART" id="SM00028">
    <property type="entry name" value="TPR"/>
    <property type="match status" value="4"/>
</dbReference>
<reference evidence="1 2" key="1">
    <citation type="submission" date="2023-10" db="EMBL/GenBank/DDBJ databases">
        <title>Characterization of rhizosphere-enriched actinobacteria from wheat plants lab-grown on chernevaya soil.</title>
        <authorList>
            <person name="Tikhonova E.N."/>
            <person name="Konopkin A."/>
            <person name="Kravchenko I.K."/>
        </authorList>
    </citation>
    <scope>NUCLEOTIDE SEQUENCE [LARGE SCALE GENOMIC DNA]</scope>
    <source>
        <strain evidence="1 2">RR29</strain>
    </source>
</reference>
<evidence type="ECO:0000313" key="2">
    <source>
        <dbReference type="Proteomes" id="UP001187346"/>
    </source>
</evidence>
<dbReference type="PANTHER" id="PTHR10098">
    <property type="entry name" value="RAPSYN-RELATED"/>
    <property type="match status" value="1"/>
</dbReference>
<organism evidence="1 2">
    <name type="scientific">Streptomyces prunicolor</name>
    <dbReference type="NCBI Taxonomy" id="67348"/>
    <lineage>
        <taxon>Bacteria</taxon>
        <taxon>Bacillati</taxon>
        <taxon>Actinomycetota</taxon>
        <taxon>Actinomycetes</taxon>
        <taxon>Kitasatosporales</taxon>
        <taxon>Streptomycetaceae</taxon>
        <taxon>Streptomyces</taxon>
    </lineage>
</organism>